<protein>
    <submittedName>
        <fullName evidence="1">Uncharacterized protein</fullName>
    </submittedName>
</protein>
<comment type="caution">
    <text evidence="1">The sequence shown here is derived from an EMBL/GenBank/DDBJ whole genome shotgun (WGS) entry which is preliminary data.</text>
</comment>
<dbReference type="EMBL" id="JADBGF010000001">
    <property type="protein sequence ID" value="MBE1597189.1"/>
    <property type="molecule type" value="Genomic_DNA"/>
</dbReference>
<evidence type="ECO:0000313" key="2">
    <source>
        <dbReference type="Proteomes" id="UP000629287"/>
    </source>
</evidence>
<organism evidence="1 2">
    <name type="scientific">Streptomyces stelliscabiei</name>
    <dbReference type="NCBI Taxonomy" id="146820"/>
    <lineage>
        <taxon>Bacteria</taxon>
        <taxon>Bacillati</taxon>
        <taxon>Actinomycetota</taxon>
        <taxon>Actinomycetes</taxon>
        <taxon>Kitasatosporales</taxon>
        <taxon>Streptomycetaceae</taxon>
        <taxon>Streptomyces</taxon>
    </lineage>
</organism>
<sequence length="67" mass="7348">MGLFKKTDEEKAAIADMKAADRALNANSAREFKAGIRDETPEYQRLNTAANEAAAKVSFWSGGTKRK</sequence>
<evidence type="ECO:0000313" key="1">
    <source>
        <dbReference type="EMBL" id="MBE1597189.1"/>
    </source>
</evidence>
<gene>
    <name evidence="1" type="ORF">H4687_003318</name>
</gene>
<dbReference type="OrthoDB" id="9945653at2"/>
<proteinExistence type="predicted"/>
<reference evidence="1 2" key="1">
    <citation type="submission" date="2020-10" db="EMBL/GenBank/DDBJ databases">
        <title>Sequencing the genomes of 1000 actinobacteria strains.</title>
        <authorList>
            <person name="Klenk H.-P."/>
        </authorList>
    </citation>
    <scope>NUCLEOTIDE SEQUENCE [LARGE SCALE GENOMIC DNA]</scope>
    <source>
        <strain evidence="1 2">DSM 41803</strain>
    </source>
</reference>
<dbReference type="RefSeq" id="WP_046919539.1">
    <property type="nucleotide sequence ID" value="NZ_JADBGF010000001.1"/>
</dbReference>
<name>A0A8I0P4R5_9ACTN</name>
<accession>A0A8I0P4R5</accession>
<dbReference type="GeneID" id="86827890"/>
<keyword evidence="2" id="KW-1185">Reference proteome</keyword>
<dbReference type="AlphaFoldDB" id="A0A8I0P4R5"/>
<dbReference type="Proteomes" id="UP000629287">
    <property type="component" value="Unassembled WGS sequence"/>
</dbReference>